<dbReference type="GeneID" id="26262675"/>
<accession>A0A0B2UIX5</accession>
<name>A0A0B2UIX5_9MICR</name>
<dbReference type="GO" id="GO:0005096">
    <property type="term" value="F:GTPase activator activity"/>
    <property type="evidence" value="ECO:0007669"/>
    <property type="project" value="TreeGrafter"/>
</dbReference>
<evidence type="ECO:0000313" key="3">
    <source>
        <dbReference type="EMBL" id="KHN68935.1"/>
    </source>
</evidence>
<keyword evidence="1" id="KW-1133">Transmembrane helix</keyword>
<feature type="transmembrane region" description="Helical" evidence="1">
    <location>
        <begin position="251"/>
        <end position="271"/>
    </location>
</feature>
<dbReference type="SUPFAM" id="SSF47923">
    <property type="entry name" value="Ypt/Rab-GAP domain of gyp1p"/>
    <property type="match status" value="2"/>
</dbReference>
<dbReference type="RefSeq" id="XP_014562977.1">
    <property type="nucleotide sequence ID" value="XM_014707491.1"/>
</dbReference>
<proteinExistence type="predicted"/>
<evidence type="ECO:0000256" key="1">
    <source>
        <dbReference type="SAM" id="Phobius"/>
    </source>
</evidence>
<dbReference type="OrthoDB" id="294251at2759"/>
<gene>
    <name evidence="3" type="ORF">M896_121580</name>
</gene>
<dbReference type="AlphaFoldDB" id="A0A0B2UIX5"/>
<organism evidence="3 4">
    <name type="scientific">Ordospora colligata OC4</name>
    <dbReference type="NCBI Taxonomy" id="1354746"/>
    <lineage>
        <taxon>Eukaryota</taxon>
        <taxon>Fungi</taxon>
        <taxon>Fungi incertae sedis</taxon>
        <taxon>Microsporidia</taxon>
        <taxon>Ordosporidae</taxon>
        <taxon>Ordospora</taxon>
    </lineage>
</organism>
<dbReference type="Proteomes" id="UP000031056">
    <property type="component" value="Unassembled WGS sequence"/>
</dbReference>
<keyword evidence="1" id="KW-0812">Transmembrane</keyword>
<dbReference type="Gene3D" id="1.10.8.270">
    <property type="entry name" value="putative rabgap domain of human tbc1 domain family member 14 like domains"/>
    <property type="match status" value="1"/>
</dbReference>
<keyword evidence="1" id="KW-0472">Membrane</keyword>
<feature type="transmembrane region" description="Helical" evidence="1">
    <location>
        <begin position="225"/>
        <end position="245"/>
    </location>
</feature>
<comment type="caution">
    <text evidence="3">The sequence shown here is derived from an EMBL/GenBank/DDBJ whole genome shotgun (WGS) entry which is preliminary data.</text>
</comment>
<dbReference type="FunFam" id="1.10.8.270:FF:000016">
    <property type="entry name" value="TBC1 domain family member 2A"/>
    <property type="match status" value="1"/>
</dbReference>
<feature type="domain" description="Rab-GAP TBC" evidence="2">
    <location>
        <begin position="75"/>
        <end position="256"/>
    </location>
</feature>
<evidence type="ECO:0000259" key="2">
    <source>
        <dbReference type="PROSITE" id="PS50086"/>
    </source>
</evidence>
<dbReference type="InParanoid" id="A0A0B2UIX5"/>
<dbReference type="PANTHER" id="PTHR47219:SF9">
    <property type="entry name" value="GTPASE ACTIVATING PROTEIN AND CENTROSOME-ASSOCIATED, ISOFORM B"/>
    <property type="match status" value="1"/>
</dbReference>
<reference evidence="3 4" key="1">
    <citation type="journal article" date="2014" name="MBio">
        <title>The Ordospora colligata genome; evolution of extreme reduction in microsporidia and host-to-parasite horizontal gene transfer.</title>
        <authorList>
            <person name="Pombert J.-F."/>
            <person name="Haag K.L."/>
            <person name="Beidas S."/>
            <person name="Ebert D."/>
            <person name="Keeling P.J."/>
        </authorList>
    </citation>
    <scope>NUCLEOTIDE SEQUENCE [LARGE SCALE GENOMIC DNA]</scope>
    <source>
        <strain evidence="3 4">OC4</strain>
    </source>
</reference>
<dbReference type="EMBL" id="JOKQ01000012">
    <property type="protein sequence ID" value="KHN68935.1"/>
    <property type="molecule type" value="Genomic_DNA"/>
</dbReference>
<dbReference type="Gene3D" id="1.10.472.80">
    <property type="entry name" value="Ypt/Rab-GAP domain of gyp1p, domain 3"/>
    <property type="match status" value="1"/>
</dbReference>
<dbReference type="HOGENOM" id="CLU_005350_10_1_1"/>
<dbReference type="InterPro" id="IPR035969">
    <property type="entry name" value="Rab-GAP_TBC_sf"/>
</dbReference>
<keyword evidence="4" id="KW-1185">Reference proteome</keyword>
<dbReference type="VEuPathDB" id="MicrosporidiaDB:M896_121580"/>
<dbReference type="GO" id="GO:0031267">
    <property type="term" value="F:small GTPase binding"/>
    <property type="evidence" value="ECO:0007669"/>
    <property type="project" value="TreeGrafter"/>
</dbReference>
<dbReference type="InterPro" id="IPR050302">
    <property type="entry name" value="Rab_GAP_TBC_domain"/>
</dbReference>
<protein>
    <submittedName>
        <fullName evidence="3">Putative GTPase-activating protein</fullName>
    </submittedName>
</protein>
<dbReference type="InterPro" id="IPR000195">
    <property type="entry name" value="Rab-GAP-TBC_dom"/>
</dbReference>
<dbReference type="PANTHER" id="PTHR47219">
    <property type="entry name" value="RAB GTPASE-ACTIVATING PROTEIN 1-LIKE"/>
    <property type="match status" value="1"/>
</dbReference>
<dbReference type="PROSITE" id="PS50086">
    <property type="entry name" value="TBC_RABGAP"/>
    <property type="match status" value="1"/>
</dbReference>
<evidence type="ECO:0000313" key="4">
    <source>
        <dbReference type="Proteomes" id="UP000031056"/>
    </source>
</evidence>
<dbReference type="STRING" id="1354746.A0A0B2UIX5"/>
<dbReference type="Pfam" id="PF00566">
    <property type="entry name" value="RabGAP-TBC"/>
    <property type="match status" value="1"/>
</dbReference>
<dbReference type="SMART" id="SM00164">
    <property type="entry name" value="TBC"/>
    <property type="match status" value="1"/>
</dbReference>
<sequence>MMKKRSIRELYSINKVTEEVFCTNEYGFVMDAFSNQTGDSNQGIKSEWYALITECDGDRERLRKNKQAKYLIYRGIPLSLKYKLWSILTKKSIKVDYASLIVIKSGYEHQIHVDVQRTFRKHFLFNKEYGRGQCELFNVLAAYSNYNPDVGYCQGMSSAAALLLMYFPEEEAFEMLVGIISSNCLETLFDKKLSKVPSLQKAQNQVFEKLIPEIHRHMRIQGVDMGVYAIGWYLTLFTRFDIKLVLRMWDFFIFFDFSVFVLFAAAILRFFSKRILDLDGEQLIEFIGMLDAEPVEVDEIVSYVVESLEMQDISIIENVLR</sequence>